<dbReference type="Pfam" id="PF05065">
    <property type="entry name" value="Phage_capsid"/>
    <property type="match status" value="1"/>
</dbReference>
<dbReference type="RefSeq" id="WP_162669676.1">
    <property type="nucleotide sequence ID" value="NZ_LR593886.1"/>
</dbReference>
<evidence type="ECO:0000313" key="5">
    <source>
        <dbReference type="Proteomes" id="UP000464178"/>
    </source>
</evidence>
<comment type="subcellular location">
    <subcellularLocation>
        <location evidence="1">Virion</location>
    </subcellularLocation>
</comment>
<dbReference type="KEGG" id="gms:SOIL9_24780"/>
<dbReference type="Proteomes" id="UP000464178">
    <property type="component" value="Chromosome"/>
</dbReference>
<keyword evidence="5" id="KW-1185">Reference proteome</keyword>
<protein>
    <recommendedName>
        <fullName evidence="3">Phage capsid-like C-terminal domain-containing protein</fullName>
    </recommendedName>
</protein>
<dbReference type="Gene3D" id="3.30.2400.10">
    <property type="entry name" value="Major capsid protein gp5"/>
    <property type="match status" value="1"/>
</dbReference>
<feature type="region of interest" description="Disordered" evidence="2">
    <location>
        <begin position="104"/>
        <end position="126"/>
    </location>
</feature>
<evidence type="ECO:0000256" key="1">
    <source>
        <dbReference type="ARBA" id="ARBA00004328"/>
    </source>
</evidence>
<reference evidence="4 5" key="1">
    <citation type="submission" date="2019-05" db="EMBL/GenBank/DDBJ databases">
        <authorList>
            <consortium name="Science for Life Laboratories"/>
        </authorList>
    </citation>
    <scope>NUCLEOTIDE SEQUENCE [LARGE SCALE GENOMIC DNA]</scope>
    <source>
        <strain evidence="4">Soil9</strain>
    </source>
</reference>
<dbReference type="InterPro" id="IPR054612">
    <property type="entry name" value="Phage_capsid-like_C"/>
</dbReference>
<feature type="domain" description="Phage capsid-like C-terminal" evidence="3">
    <location>
        <begin position="190"/>
        <end position="442"/>
    </location>
</feature>
<accession>A0A6P2D422</accession>
<dbReference type="AlphaFoldDB" id="A0A6P2D422"/>
<name>A0A6P2D422_9BACT</name>
<evidence type="ECO:0000313" key="4">
    <source>
        <dbReference type="EMBL" id="VTR95236.1"/>
    </source>
</evidence>
<dbReference type="SUPFAM" id="SSF56563">
    <property type="entry name" value="Major capsid protein gp5"/>
    <property type="match status" value="1"/>
</dbReference>
<dbReference type="NCBIfam" id="TIGR01554">
    <property type="entry name" value="major_cap_HK97"/>
    <property type="match status" value="1"/>
</dbReference>
<organism evidence="4 5">
    <name type="scientific">Gemmata massiliana</name>
    <dbReference type="NCBI Taxonomy" id="1210884"/>
    <lineage>
        <taxon>Bacteria</taxon>
        <taxon>Pseudomonadati</taxon>
        <taxon>Planctomycetota</taxon>
        <taxon>Planctomycetia</taxon>
        <taxon>Gemmatales</taxon>
        <taxon>Gemmataceae</taxon>
        <taxon>Gemmata</taxon>
    </lineage>
</organism>
<dbReference type="InterPro" id="IPR024455">
    <property type="entry name" value="Phage_capsid"/>
</dbReference>
<evidence type="ECO:0000259" key="3">
    <source>
        <dbReference type="Pfam" id="PF05065"/>
    </source>
</evidence>
<proteinExistence type="predicted"/>
<feature type="region of interest" description="Disordered" evidence="2">
    <location>
        <begin position="1"/>
        <end position="34"/>
    </location>
</feature>
<sequence>MAGKIRTRSSTPAATPAPEPIQTRNQGTNPPAAPRTVEVITAERGRVIAEAEALQTRSATQALTEAETTQLDGLLDQAEALNVELTSARRSERLAAQRSLMTNPARPAPVFTPEQRRSTANNDAADEEEAMRIWMRSFTDDPDTRSDAAYRAARGGFTVGSLSARMNCNYGGTINKDKRRALSKGGVGTGAETIPNTYSSKVTEYLPYFSPILGLVDSETTSDGNKRTYFRVDDTALESAYITASSGTELNPTIPDADIATGSVDINVFDITSGYHKLTRQVLRDSGISLTDKVTKAIGHSHARKMERDVINGTGNGTTAIQGLLQAATNHAGAGVDAFTQDVFEACYFSMPLQYRAEAIWLMSDSAMQKARAKFRDTTGRSLFGTTLIDGVEFRTLYGRPVYVSAFMPAYAANAKSVLWFNPRFYMLRLVAGQSLDVLREKFYPHLAYAGGAAFGGAWLGPTTACKFIQSDAAPDNGS</sequence>
<dbReference type="EMBL" id="LR593886">
    <property type="protein sequence ID" value="VTR95236.1"/>
    <property type="molecule type" value="Genomic_DNA"/>
</dbReference>
<gene>
    <name evidence="4" type="ORF">SOIL9_24780</name>
</gene>
<evidence type="ECO:0000256" key="2">
    <source>
        <dbReference type="SAM" id="MobiDB-lite"/>
    </source>
</evidence>